<gene>
    <name evidence="1" type="ORF">RE6C_02633</name>
</gene>
<protein>
    <submittedName>
        <fullName evidence="1">Uncharacterized protein</fullName>
    </submittedName>
</protein>
<accession>M2AV64</accession>
<reference evidence="1" key="2">
    <citation type="journal article" date="2013" name="Mar. Genomics">
        <title>Expression of sulfatases in Rhodopirellula baltica and the diversity of sulfatases in the genus Rhodopirellula.</title>
        <authorList>
            <person name="Wegner C.E."/>
            <person name="Richter-Heitmann T."/>
            <person name="Klindworth A."/>
            <person name="Klockow C."/>
            <person name="Richter M."/>
            <person name="Achstetter T."/>
            <person name="Glockner F.O."/>
            <person name="Harder J."/>
        </authorList>
    </citation>
    <scope>NUCLEOTIDE SEQUENCE [LARGE SCALE GENOMIC DNA]</scope>
    <source>
        <strain evidence="1">6C</strain>
    </source>
</reference>
<sequence length="115" mass="12678">MRSQQRTILSSAFAGLRRELAIEAFRTVLKAIPRRLSPFARERGAENDASTAFEAAKIGVGLACLSRYSHIGLDWGRRILGVESHFESMTTLPGAVVFVQLFATVPVSCCITRHE</sequence>
<dbReference type="PATRIC" id="fig|1263867.3.peg.2814"/>
<evidence type="ECO:0000313" key="2">
    <source>
        <dbReference type="Proteomes" id="UP000011529"/>
    </source>
</evidence>
<keyword evidence="2" id="KW-1185">Reference proteome</keyword>
<comment type="caution">
    <text evidence="1">The sequence shown here is derived from an EMBL/GenBank/DDBJ whole genome shotgun (WGS) entry which is preliminary data.</text>
</comment>
<dbReference type="EMBL" id="ANMO01000119">
    <property type="protein sequence ID" value="EMB16597.1"/>
    <property type="molecule type" value="Genomic_DNA"/>
</dbReference>
<name>M2AV64_9BACT</name>
<reference evidence="1" key="1">
    <citation type="submission" date="2012-11" db="EMBL/GenBank/DDBJ databases">
        <title>Permanent draft genomes of Rhodopirellula europaea strain SH398 and 6C.</title>
        <authorList>
            <person name="Richter M."/>
            <person name="Richter-Heitmann T."/>
            <person name="Frank C."/>
            <person name="Harder J."/>
            <person name="Glockner F.O."/>
        </authorList>
    </citation>
    <scope>NUCLEOTIDE SEQUENCE</scope>
    <source>
        <strain evidence="1">6C</strain>
    </source>
</reference>
<evidence type="ECO:0000313" key="1">
    <source>
        <dbReference type="EMBL" id="EMB16597.1"/>
    </source>
</evidence>
<organism evidence="1 2">
    <name type="scientific">Rhodopirellula europaea 6C</name>
    <dbReference type="NCBI Taxonomy" id="1263867"/>
    <lineage>
        <taxon>Bacteria</taxon>
        <taxon>Pseudomonadati</taxon>
        <taxon>Planctomycetota</taxon>
        <taxon>Planctomycetia</taxon>
        <taxon>Pirellulales</taxon>
        <taxon>Pirellulaceae</taxon>
        <taxon>Rhodopirellula</taxon>
    </lineage>
</organism>
<proteinExistence type="predicted"/>
<dbReference type="Proteomes" id="UP000011529">
    <property type="component" value="Unassembled WGS sequence"/>
</dbReference>
<dbReference type="AlphaFoldDB" id="M2AV64"/>